<comment type="cofactor">
    <cofactor evidence="1">
        <name>a divalent metal cation</name>
        <dbReference type="ChEBI" id="CHEBI:60240"/>
    </cofactor>
</comment>
<dbReference type="Pfam" id="PF13359">
    <property type="entry name" value="DDE_Tnp_4"/>
    <property type="match status" value="1"/>
</dbReference>
<evidence type="ECO:0000259" key="8">
    <source>
        <dbReference type="Pfam" id="PF13359"/>
    </source>
</evidence>
<organism evidence="9 10">
    <name type="scientific">Gigaspora margarita</name>
    <dbReference type="NCBI Taxonomy" id="4874"/>
    <lineage>
        <taxon>Eukaryota</taxon>
        <taxon>Fungi</taxon>
        <taxon>Fungi incertae sedis</taxon>
        <taxon>Mucoromycota</taxon>
        <taxon>Glomeromycotina</taxon>
        <taxon>Glomeromycetes</taxon>
        <taxon>Diversisporales</taxon>
        <taxon>Gigasporaceae</taxon>
        <taxon>Gigaspora</taxon>
    </lineage>
</organism>
<protein>
    <submittedName>
        <fullName evidence="9">27455_t:CDS:1</fullName>
    </submittedName>
</protein>
<keyword evidence="5" id="KW-0479">Metal-binding</keyword>
<proteinExistence type="inferred from homology"/>
<accession>A0ABN7UAY8</accession>
<evidence type="ECO:0000256" key="4">
    <source>
        <dbReference type="ARBA" id="ARBA00022722"/>
    </source>
</evidence>
<name>A0ABN7UAY8_GIGMA</name>
<evidence type="ECO:0000256" key="5">
    <source>
        <dbReference type="ARBA" id="ARBA00022723"/>
    </source>
</evidence>
<evidence type="ECO:0000313" key="9">
    <source>
        <dbReference type="EMBL" id="CAG8552567.1"/>
    </source>
</evidence>
<keyword evidence="4" id="KW-0540">Nuclease</keyword>
<reference evidence="9 10" key="1">
    <citation type="submission" date="2021-06" db="EMBL/GenBank/DDBJ databases">
        <authorList>
            <person name="Kallberg Y."/>
            <person name="Tangrot J."/>
            <person name="Rosling A."/>
        </authorList>
    </citation>
    <scope>NUCLEOTIDE SEQUENCE [LARGE SCALE GENOMIC DNA]</scope>
    <source>
        <strain evidence="9 10">120-4 pot B 10/14</strain>
    </source>
</reference>
<dbReference type="PANTHER" id="PTHR22930:SF85">
    <property type="entry name" value="GH03217P-RELATED"/>
    <property type="match status" value="1"/>
</dbReference>
<comment type="similarity">
    <text evidence="3">Belongs to the HARBI1 family.</text>
</comment>
<feature type="non-terminal residue" evidence="9">
    <location>
        <position position="1"/>
    </location>
</feature>
<evidence type="ECO:0000313" key="10">
    <source>
        <dbReference type="Proteomes" id="UP000789901"/>
    </source>
</evidence>
<sequence length="290" mass="32985">VTLERLGCNGNGASVGRFARQWGLGIGTVIKYTKRVIIAINSIGDNYVQWPNSFERQQISNRIEQSSGFKGCVGFLDGTDVVLEYKPSIDGETYYNRKKRYALTVQLVCDDLKYIRFANFGWPGSVTDSTAYKSTLLFSDTNKFFSKDEYLLADCGYQLTPTTIIPYKQPQASISENAFFNEILAKEHVKIEHVNGILKGRFGCLNGIRTQIISKKDLKFVLDTIKATIILYNLALNNNNIWEETLIETNLNLINSDSLIDRNLNKAGKKMRKHIQNIVLHKNNYLNKYI</sequence>
<dbReference type="Proteomes" id="UP000789901">
    <property type="component" value="Unassembled WGS sequence"/>
</dbReference>
<evidence type="ECO:0000256" key="6">
    <source>
        <dbReference type="ARBA" id="ARBA00022801"/>
    </source>
</evidence>
<keyword evidence="6" id="KW-0378">Hydrolase</keyword>
<evidence type="ECO:0000256" key="2">
    <source>
        <dbReference type="ARBA" id="ARBA00004123"/>
    </source>
</evidence>
<gene>
    <name evidence="9" type="ORF">GMARGA_LOCUS4627</name>
</gene>
<keyword evidence="7" id="KW-0539">Nucleus</keyword>
<dbReference type="InterPro" id="IPR027806">
    <property type="entry name" value="HARBI1_dom"/>
</dbReference>
<evidence type="ECO:0000256" key="1">
    <source>
        <dbReference type="ARBA" id="ARBA00001968"/>
    </source>
</evidence>
<evidence type="ECO:0000256" key="7">
    <source>
        <dbReference type="ARBA" id="ARBA00023242"/>
    </source>
</evidence>
<dbReference type="InterPro" id="IPR045249">
    <property type="entry name" value="HARBI1-like"/>
</dbReference>
<dbReference type="PANTHER" id="PTHR22930">
    <property type="match status" value="1"/>
</dbReference>
<comment type="subcellular location">
    <subcellularLocation>
        <location evidence="2">Nucleus</location>
    </subcellularLocation>
</comment>
<keyword evidence="10" id="KW-1185">Reference proteome</keyword>
<comment type="caution">
    <text evidence="9">The sequence shown here is derived from an EMBL/GenBank/DDBJ whole genome shotgun (WGS) entry which is preliminary data.</text>
</comment>
<evidence type="ECO:0000256" key="3">
    <source>
        <dbReference type="ARBA" id="ARBA00006958"/>
    </source>
</evidence>
<dbReference type="EMBL" id="CAJVQB010001839">
    <property type="protein sequence ID" value="CAG8552567.1"/>
    <property type="molecule type" value="Genomic_DNA"/>
</dbReference>
<feature type="domain" description="DDE Tnp4" evidence="8">
    <location>
        <begin position="76"/>
        <end position="233"/>
    </location>
</feature>